<evidence type="ECO:0000256" key="3">
    <source>
        <dbReference type="ARBA" id="ARBA00022801"/>
    </source>
</evidence>
<dbReference type="GO" id="GO:0009253">
    <property type="term" value="P:peptidoglycan catabolic process"/>
    <property type="evidence" value="ECO:0007669"/>
    <property type="project" value="InterPro"/>
</dbReference>
<proteinExistence type="predicted"/>
<keyword evidence="4" id="KW-0175">Coiled coil</keyword>
<keyword evidence="3" id="KW-0378">Hydrolase</keyword>
<keyword evidence="5" id="KW-0812">Transmembrane</keyword>
<dbReference type="Gene3D" id="2.60.40.3500">
    <property type="match status" value="1"/>
</dbReference>
<dbReference type="SMART" id="SM00646">
    <property type="entry name" value="Ami_3"/>
    <property type="match status" value="1"/>
</dbReference>
<dbReference type="AlphaFoldDB" id="Q8D2T6"/>
<dbReference type="InterPro" id="IPR021731">
    <property type="entry name" value="AMIN_dom"/>
</dbReference>
<dbReference type="InterPro" id="IPR002508">
    <property type="entry name" value="MurNAc-LAA_cat"/>
</dbReference>
<dbReference type="Proteomes" id="UP000000562">
    <property type="component" value="Chromosome"/>
</dbReference>
<dbReference type="EC" id="3.5.1.28" evidence="2"/>
<evidence type="ECO:0000256" key="1">
    <source>
        <dbReference type="ARBA" id="ARBA00001561"/>
    </source>
</evidence>
<keyword evidence="5" id="KW-1133">Transmembrane helix</keyword>
<accession>Q8D2T6</accession>
<dbReference type="PANTHER" id="PTHR30404">
    <property type="entry name" value="N-ACETYLMURAMOYL-L-ALANINE AMIDASE"/>
    <property type="match status" value="1"/>
</dbReference>
<reference evidence="7 8" key="1">
    <citation type="journal article" date="2002" name="Nat. Genet.">
        <title>Genome sequence of the endocellular obligate symbiont of tsetse flies, Wigglesworthia glossinidia.</title>
        <authorList>
            <person name="Akman L."/>
            <person name="Yamashita A."/>
            <person name="Watanabe H."/>
            <person name="Oshima K."/>
            <person name="Shiba T."/>
            <person name="Hattori M."/>
            <person name="Aksoy S."/>
        </authorList>
    </citation>
    <scope>NUCLEOTIDE SEQUENCE [LARGE SCALE GENOMIC DNA]</scope>
</reference>
<feature type="transmembrane region" description="Helical" evidence="5">
    <location>
        <begin position="7"/>
        <end position="24"/>
    </location>
</feature>
<protein>
    <recommendedName>
        <fullName evidence="2">N-acetylmuramoyl-L-alanine amidase</fullName>
        <ecNumber evidence="2">3.5.1.28</ecNumber>
    </recommendedName>
</protein>
<dbReference type="InterPro" id="IPR050695">
    <property type="entry name" value="N-acetylmuramoyl_amidase_3"/>
</dbReference>
<dbReference type="EMBL" id="BA000021">
    <property type="protein sequence ID" value="BAC24414.1"/>
    <property type="molecule type" value="Genomic_DNA"/>
</dbReference>
<dbReference type="CDD" id="cd02696">
    <property type="entry name" value="MurNAc-LAA"/>
    <property type="match status" value="1"/>
</dbReference>
<evidence type="ECO:0000259" key="6">
    <source>
        <dbReference type="SMART" id="SM00646"/>
    </source>
</evidence>
<dbReference type="eggNOG" id="COG0860">
    <property type="taxonomic scope" value="Bacteria"/>
</dbReference>
<feature type="domain" description="MurNAc-LAA" evidence="6">
    <location>
        <begin position="241"/>
        <end position="393"/>
    </location>
</feature>
<dbReference type="STRING" id="36870.gene:10368761"/>
<evidence type="ECO:0000256" key="4">
    <source>
        <dbReference type="SAM" id="Coils"/>
    </source>
</evidence>
<evidence type="ECO:0000256" key="2">
    <source>
        <dbReference type="ARBA" id="ARBA00011901"/>
    </source>
</evidence>
<sequence>MIKIKNIFYLKIVFIYFFLIINYSCSSNIKNINDIFIENEKYTSKINFISNEKINYNYFILYDPYRLIVDFKKTNINLDIKNVNKKIKLNSNTIKLIRLGYFKKNITRLVIELKNYSFFDIFYLKKNLFSLSIVIYKDKYISNDYIKKNISKLINNINEKNKKKENKKKLSKNKSIITIMLDPGHGGEDPGAIGQKNTYEKNVVLQIAKRIYNLIQKKPYMRVYMTRNKDVFVSLKDRIIKARRKKIDIFISIHTDSAKKKFVKGASVFSISRKEANIVAEKYYSNNYHFIENIIGIKKSNDEYIDHTIFDLIQNFSINESVKFGKQILNSLEKITDLHKKNIGQAGFAVLKAPEIPSILIEIAFISNLQEEKNLNNSIYQQKVAKAIFEGIEKYYLLNKKKYNH</sequence>
<dbReference type="Pfam" id="PF11741">
    <property type="entry name" value="AMIN"/>
    <property type="match status" value="1"/>
</dbReference>
<feature type="coiled-coil region" evidence="4">
    <location>
        <begin position="147"/>
        <end position="174"/>
    </location>
</feature>
<dbReference type="GO" id="GO:0008745">
    <property type="term" value="F:N-acetylmuramoyl-L-alanine amidase activity"/>
    <property type="evidence" value="ECO:0007669"/>
    <property type="project" value="UniProtKB-EC"/>
</dbReference>
<gene>
    <name evidence="7" type="primary">b2817</name>
</gene>
<dbReference type="Gene3D" id="3.40.630.40">
    <property type="entry name" value="Zn-dependent exopeptidases"/>
    <property type="match status" value="1"/>
</dbReference>
<keyword evidence="5" id="KW-0472">Membrane</keyword>
<evidence type="ECO:0000256" key="5">
    <source>
        <dbReference type="SAM" id="Phobius"/>
    </source>
</evidence>
<dbReference type="Pfam" id="PF01520">
    <property type="entry name" value="Amidase_3"/>
    <property type="match status" value="1"/>
</dbReference>
<dbReference type="GO" id="GO:0030288">
    <property type="term" value="C:outer membrane-bounded periplasmic space"/>
    <property type="evidence" value="ECO:0007669"/>
    <property type="project" value="TreeGrafter"/>
</dbReference>
<dbReference type="PANTHER" id="PTHR30404:SF0">
    <property type="entry name" value="N-ACETYLMURAMOYL-L-ALANINE AMIDASE AMIC"/>
    <property type="match status" value="1"/>
</dbReference>
<comment type="catalytic activity">
    <reaction evidence="1">
        <text>Hydrolyzes the link between N-acetylmuramoyl residues and L-amino acid residues in certain cell-wall glycopeptides.</text>
        <dbReference type="EC" id="3.5.1.28"/>
    </reaction>
</comment>
<evidence type="ECO:0000313" key="8">
    <source>
        <dbReference type="Proteomes" id="UP000000562"/>
    </source>
</evidence>
<dbReference type="KEGG" id="wbr:b2817"/>
<dbReference type="HOGENOM" id="CLU_1991752_0_0_6"/>
<keyword evidence="8" id="KW-1185">Reference proteome</keyword>
<evidence type="ECO:0000313" key="7">
    <source>
        <dbReference type="EMBL" id="BAC24414.1"/>
    </source>
</evidence>
<organism evidence="7 8">
    <name type="scientific">Wigglesworthia glossinidia brevipalpis</name>
    <dbReference type="NCBI Taxonomy" id="36870"/>
    <lineage>
        <taxon>Bacteria</taxon>
        <taxon>Pseudomonadati</taxon>
        <taxon>Pseudomonadota</taxon>
        <taxon>Gammaproteobacteria</taxon>
        <taxon>Enterobacterales</taxon>
        <taxon>Erwiniaceae</taxon>
        <taxon>Wigglesworthia</taxon>
    </lineage>
</organism>
<dbReference type="SUPFAM" id="SSF53187">
    <property type="entry name" value="Zn-dependent exopeptidases"/>
    <property type="match status" value="1"/>
</dbReference>
<name>Q8D2T6_WIGBR</name>